<dbReference type="Proteomes" id="UP000243200">
    <property type="component" value="Unassembled WGS sequence"/>
</dbReference>
<dbReference type="VEuPathDB" id="PlasmoDB:POWCR01_000224600"/>
<gene>
    <name evidence="1" type="primary">PowCR01_000224600</name>
    <name evidence="1" type="ORF">POWCR01_000224600</name>
</gene>
<evidence type="ECO:0008006" key="3">
    <source>
        <dbReference type="Google" id="ProtNLM"/>
    </source>
</evidence>
<dbReference type="AlphaFoldDB" id="A0A1C3KKM2"/>
<name>A0A1C3KKM2_PLAOA</name>
<sequence length="94" mass="11141">MEGDKNPSDENYEFCKDSANYENRLKEFKTERYNDDIKTGSNDFLSDGIFTKIPYVQEICEQFKFLYNKLNVFDEESVTVNKFLGEKNCAFLNY</sequence>
<proteinExistence type="predicted"/>
<organism evidence="1 2">
    <name type="scientific">Plasmodium ovale</name>
    <name type="common">malaria parasite P. ovale</name>
    <dbReference type="NCBI Taxonomy" id="36330"/>
    <lineage>
        <taxon>Eukaryota</taxon>
        <taxon>Sar</taxon>
        <taxon>Alveolata</taxon>
        <taxon>Apicomplexa</taxon>
        <taxon>Aconoidasida</taxon>
        <taxon>Haemosporida</taxon>
        <taxon>Plasmodiidae</taxon>
        <taxon>Plasmodium</taxon>
        <taxon>Plasmodium (Plasmodium)</taxon>
    </lineage>
</organism>
<reference evidence="1 2" key="1">
    <citation type="submission" date="2016-06" db="EMBL/GenBank/DDBJ databases">
        <authorList>
            <consortium name="Pathogen Informatics"/>
        </authorList>
    </citation>
    <scope>NUCLEOTIDE SEQUENCE [LARGE SCALE GENOMIC DNA]</scope>
</reference>
<dbReference type="EMBL" id="FLRJ01000719">
    <property type="protein sequence ID" value="SBT74519.1"/>
    <property type="molecule type" value="Genomic_DNA"/>
</dbReference>
<protein>
    <recommendedName>
        <fullName evidence="3">PIR protein</fullName>
    </recommendedName>
</protein>
<evidence type="ECO:0000313" key="1">
    <source>
        <dbReference type="EMBL" id="SBT74519.1"/>
    </source>
</evidence>
<accession>A0A1C3KKM2</accession>
<evidence type="ECO:0000313" key="2">
    <source>
        <dbReference type="Proteomes" id="UP000243200"/>
    </source>
</evidence>